<organism evidence="2 3">
    <name type="scientific">Anabaena azotica FACHB-119</name>
    <dbReference type="NCBI Taxonomy" id="947527"/>
    <lineage>
        <taxon>Bacteria</taxon>
        <taxon>Bacillati</taxon>
        <taxon>Cyanobacteriota</taxon>
        <taxon>Cyanophyceae</taxon>
        <taxon>Nostocales</taxon>
        <taxon>Nostocaceae</taxon>
        <taxon>Anabaena</taxon>
        <taxon>Anabaena azotica</taxon>
    </lineage>
</organism>
<evidence type="ECO:0000259" key="1">
    <source>
        <dbReference type="Pfam" id="PF13471"/>
    </source>
</evidence>
<evidence type="ECO:0000313" key="2">
    <source>
        <dbReference type="EMBL" id="MBD2501125.1"/>
    </source>
</evidence>
<dbReference type="Proteomes" id="UP000661112">
    <property type="component" value="Unassembled WGS sequence"/>
</dbReference>
<keyword evidence="3" id="KW-1185">Reference proteome</keyword>
<gene>
    <name evidence="2" type="ORF">H6G83_11010</name>
</gene>
<protein>
    <submittedName>
        <fullName evidence="2">Lasso peptide biosynthesis B2 protein</fullName>
    </submittedName>
</protein>
<dbReference type="Pfam" id="PF13471">
    <property type="entry name" value="Transglut_core3"/>
    <property type="match status" value="1"/>
</dbReference>
<dbReference type="NCBIfam" id="NF033537">
    <property type="entry name" value="lasso_biosyn_B2"/>
    <property type="match status" value="1"/>
</dbReference>
<accession>A0ABR8D4A4</accession>
<proteinExistence type="predicted"/>
<dbReference type="InterPro" id="IPR032708">
    <property type="entry name" value="McjB_C"/>
</dbReference>
<dbReference type="InterPro" id="IPR008792">
    <property type="entry name" value="PQQD"/>
</dbReference>
<comment type="caution">
    <text evidence="2">The sequence shown here is derived from an EMBL/GenBank/DDBJ whole genome shotgun (WGS) entry which is preliminary data.</text>
</comment>
<dbReference type="EMBL" id="JACJSG010000012">
    <property type="protein sequence ID" value="MBD2501125.1"/>
    <property type="molecule type" value="Genomic_DNA"/>
</dbReference>
<dbReference type="Pfam" id="PF05402">
    <property type="entry name" value="PqqD"/>
    <property type="match status" value="1"/>
</dbReference>
<dbReference type="InterPro" id="IPR053521">
    <property type="entry name" value="McjB-like"/>
</dbReference>
<name>A0ABR8D4A4_9NOST</name>
<feature type="domain" description="Microcin J25-processing protein McjB C-terminal" evidence="1">
    <location>
        <begin position="167"/>
        <end position="276"/>
    </location>
</feature>
<reference evidence="2 3" key="1">
    <citation type="journal article" date="2020" name="ISME J.">
        <title>Comparative genomics reveals insights into cyanobacterial evolution and habitat adaptation.</title>
        <authorList>
            <person name="Chen M.Y."/>
            <person name="Teng W.K."/>
            <person name="Zhao L."/>
            <person name="Hu C.X."/>
            <person name="Zhou Y.K."/>
            <person name="Han B.P."/>
            <person name="Song L.R."/>
            <person name="Shu W.S."/>
        </authorList>
    </citation>
    <scope>NUCLEOTIDE SEQUENCE [LARGE SCALE GENOMIC DNA]</scope>
    <source>
        <strain evidence="2 3">FACHB-119</strain>
    </source>
</reference>
<evidence type="ECO:0000313" key="3">
    <source>
        <dbReference type="Proteomes" id="UP000661112"/>
    </source>
</evidence>
<dbReference type="RefSeq" id="WP_190471273.1">
    <property type="nucleotide sequence ID" value="NZ_JACJSG010000012.1"/>
</dbReference>
<sequence>MMVQSPALQRQSRILTGGNGSICLNEDVIFFISPDYGTVLDFDRGRFFGLDTIGSKMLALTLEYGTNTAITHLTGEYNAPAKQIEQDLEALLKQLHKKHLISSTSLAQSSGFHAFLLTIVNWTEWLQNLLFLIPLRLITKINRLALGSKQPSRFQVSILLTLAWFSLRLLGWKRSLIIFKQQPDHPKKQVVANSMEIIVAVDHVVRAIAARKLLFPVTCKERALVGYYLLQAVYDYSPTLVVGINCYPFRGHAWVECADRVLTDDVDHCEQFTPVARYN</sequence>